<dbReference type="EMBL" id="JAJKFW010000013">
    <property type="protein sequence ID" value="MCC9641918.1"/>
    <property type="molecule type" value="Genomic_DNA"/>
</dbReference>
<dbReference type="Proteomes" id="UP001430306">
    <property type="component" value="Unassembled WGS sequence"/>
</dbReference>
<organism evidence="1 2">
    <name type="scientific">Rhodopirellula halodulae</name>
    <dbReference type="NCBI Taxonomy" id="2894198"/>
    <lineage>
        <taxon>Bacteria</taxon>
        <taxon>Pseudomonadati</taxon>
        <taxon>Planctomycetota</taxon>
        <taxon>Planctomycetia</taxon>
        <taxon>Pirellulales</taxon>
        <taxon>Pirellulaceae</taxon>
        <taxon>Rhodopirellula</taxon>
    </lineage>
</organism>
<keyword evidence="2" id="KW-1185">Reference proteome</keyword>
<evidence type="ECO:0000313" key="2">
    <source>
        <dbReference type="Proteomes" id="UP001430306"/>
    </source>
</evidence>
<evidence type="ECO:0000313" key="1">
    <source>
        <dbReference type="EMBL" id="MCC9641918.1"/>
    </source>
</evidence>
<reference evidence="1" key="1">
    <citation type="submission" date="2021-11" db="EMBL/GenBank/DDBJ databases">
        <title>Genome sequence.</title>
        <authorList>
            <person name="Sun Q."/>
        </authorList>
    </citation>
    <scope>NUCLEOTIDE SEQUENCE</scope>
    <source>
        <strain evidence="1">JC740</strain>
    </source>
</reference>
<gene>
    <name evidence="1" type="ORF">LOC71_06500</name>
</gene>
<name>A0ABS8NEF0_9BACT</name>
<sequence length="122" mass="14573">MAKGSKPDTPEKVILGVLVYEFRSDDHEKSEAIIKKRLRYYKLGPYEQERVDLLRKLKDSLQKEIGRLHRSTYYLGSHGRYAGMKDFDVPRILDVYFAEFPEIDRSQIEWFVPFAVFTYYLR</sequence>
<comment type="caution">
    <text evidence="1">The sequence shown here is derived from an EMBL/GenBank/DDBJ whole genome shotgun (WGS) entry which is preliminary data.</text>
</comment>
<proteinExistence type="predicted"/>
<dbReference type="RefSeq" id="WP_230272443.1">
    <property type="nucleotide sequence ID" value="NZ_JAJKFW010000013.1"/>
</dbReference>
<accession>A0ABS8NEF0</accession>
<protein>
    <submittedName>
        <fullName evidence="1">Uncharacterized protein</fullName>
    </submittedName>
</protein>